<dbReference type="EMBL" id="JAVRRL010000046">
    <property type="protein sequence ID" value="KAK5110765.1"/>
    <property type="molecule type" value="Genomic_DNA"/>
</dbReference>
<dbReference type="InterPro" id="IPR056784">
    <property type="entry name" value="PSF2_N"/>
</dbReference>
<dbReference type="AlphaFoldDB" id="A0AAN7TED5"/>
<feature type="domain" description="DNA replication complex GINS protein PSF2 N-terminal" evidence="11">
    <location>
        <begin position="10"/>
        <end position="68"/>
    </location>
</feature>
<comment type="subcellular location">
    <subcellularLocation>
        <location evidence="1 8">Nucleus</location>
    </subcellularLocation>
</comment>
<evidence type="ECO:0000313" key="12">
    <source>
        <dbReference type="EMBL" id="KAK5110765.1"/>
    </source>
</evidence>
<dbReference type="Gene3D" id="1.20.58.1020">
    <property type="match status" value="1"/>
</dbReference>
<dbReference type="Proteomes" id="UP001310890">
    <property type="component" value="Unassembled WGS sequence"/>
</dbReference>
<dbReference type="Pfam" id="PF05916">
    <property type="entry name" value="Sld5"/>
    <property type="match status" value="1"/>
</dbReference>
<comment type="subunit">
    <text evidence="8">Component of the GINS complex.</text>
</comment>
<name>A0AAN7TED5_9PEZI</name>
<dbReference type="GO" id="GO:0006260">
    <property type="term" value="P:DNA replication"/>
    <property type="evidence" value="ECO:0007669"/>
    <property type="project" value="UniProtKB-KW"/>
</dbReference>
<protein>
    <recommendedName>
        <fullName evidence="3 8">DNA replication complex GINS protein PSF2</fullName>
    </recommendedName>
</protein>
<evidence type="ECO:0000313" key="13">
    <source>
        <dbReference type="Proteomes" id="UP001310890"/>
    </source>
</evidence>
<evidence type="ECO:0000256" key="4">
    <source>
        <dbReference type="ARBA" id="ARBA00022705"/>
    </source>
</evidence>
<gene>
    <name evidence="12" type="ORF">LTR62_005642</name>
</gene>
<sequence>MAMFLPSGLTPDEVGFLCEAEEVTVIPRQRLEGLELLGGPTHALNPPFPTPLPLWLALLLKKQRRANISPPPWLSAEALTHILDFETDERTAEVLSPAPALPRATSTAPLEGDPYLSLDSLEFSAPFAKNAATSRAQQDALPYHWLELGHLLLTHASDDFDDPDTIRKLLRDLREVRMSKLRKGFKVLGPGAGIKMNGVGGMEIAEVRGFVEGMVNGLRKINRSREESRKEREAEDRENGLGSGSYQDDEDENML</sequence>
<dbReference type="GO" id="GO:0000811">
    <property type="term" value="C:GINS complex"/>
    <property type="evidence" value="ECO:0007669"/>
    <property type="project" value="TreeGrafter"/>
</dbReference>
<feature type="compositionally biased region" description="Basic and acidic residues" evidence="9">
    <location>
        <begin position="223"/>
        <end position="239"/>
    </location>
</feature>
<dbReference type="PIRSF" id="PIRSF028998">
    <property type="entry name" value="GINS_Psf2_subgr"/>
    <property type="match status" value="1"/>
</dbReference>
<evidence type="ECO:0000259" key="11">
    <source>
        <dbReference type="Pfam" id="PF25005"/>
    </source>
</evidence>
<evidence type="ECO:0000256" key="6">
    <source>
        <dbReference type="ARBA" id="ARBA00023242"/>
    </source>
</evidence>
<dbReference type="PANTHER" id="PTHR12772">
    <property type="entry name" value="DNA REPLICATION COMPLEX GINS PROTEIN PSF2"/>
    <property type="match status" value="1"/>
</dbReference>
<dbReference type="FunFam" id="3.40.5.50:FF:000001">
    <property type="entry name" value="DNA replication complex GINS protein PSF2"/>
    <property type="match status" value="1"/>
</dbReference>
<feature type="region of interest" description="Disordered" evidence="9">
    <location>
        <begin position="222"/>
        <end position="255"/>
    </location>
</feature>
<comment type="caution">
    <text evidence="12">The sequence shown here is derived from an EMBL/GenBank/DDBJ whole genome shotgun (WGS) entry which is preliminary data.</text>
</comment>
<dbReference type="PANTHER" id="PTHR12772:SF0">
    <property type="entry name" value="DNA REPLICATION COMPLEX GINS PROTEIN PSF2"/>
    <property type="match status" value="1"/>
</dbReference>
<evidence type="ECO:0000256" key="5">
    <source>
        <dbReference type="ARBA" id="ARBA00022829"/>
    </source>
</evidence>
<dbReference type="SUPFAM" id="SSF160059">
    <property type="entry name" value="PriA/YqbF domain"/>
    <property type="match status" value="1"/>
</dbReference>
<evidence type="ECO:0000256" key="3">
    <source>
        <dbReference type="ARBA" id="ARBA00015139"/>
    </source>
</evidence>
<evidence type="ECO:0000256" key="9">
    <source>
        <dbReference type="SAM" id="MobiDB-lite"/>
    </source>
</evidence>
<keyword evidence="4 8" id="KW-0235">DNA replication</keyword>
<comment type="function">
    <text evidence="7">The GINS complex plays an essential role in the initiation of DNA replication. Has a role in chromosome segregation.</text>
</comment>
<evidence type="ECO:0000259" key="10">
    <source>
        <dbReference type="Pfam" id="PF05916"/>
    </source>
</evidence>
<dbReference type="InterPro" id="IPR021151">
    <property type="entry name" value="GINS_A"/>
</dbReference>
<dbReference type="CDD" id="cd11712">
    <property type="entry name" value="GINS_A_psf2"/>
    <property type="match status" value="1"/>
</dbReference>
<dbReference type="Pfam" id="PF25005">
    <property type="entry name" value="PSF2_N"/>
    <property type="match status" value="1"/>
</dbReference>
<keyword evidence="6 8" id="KW-0539">Nucleus</keyword>
<dbReference type="InterPro" id="IPR036224">
    <property type="entry name" value="GINS_bundle-like_dom_sf"/>
</dbReference>
<dbReference type="SUPFAM" id="SSF158573">
    <property type="entry name" value="GINS helical bundle-like"/>
    <property type="match status" value="1"/>
</dbReference>
<reference evidence="12" key="1">
    <citation type="submission" date="2023-08" db="EMBL/GenBank/DDBJ databases">
        <title>Black Yeasts Isolated from many extreme environments.</title>
        <authorList>
            <person name="Coleine C."/>
            <person name="Stajich J.E."/>
            <person name="Selbmann L."/>
        </authorList>
    </citation>
    <scope>NUCLEOTIDE SEQUENCE</scope>
    <source>
        <strain evidence="12">CCFEE 5401</strain>
    </source>
</reference>
<accession>A0AAN7TED5</accession>
<dbReference type="FunFam" id="1.20.58.1020:FF:000001">
    <property type="entry name" value="DNA replication complex GINS protein PSF2"/>
    <property type="match status" value="1"/>
</dbReference>
<dbReference type="GO" id="GO:0000727">
    <property type="term" value="P:double-strand break repair via break-induced replication"/>
    <property type="evidence" value="ECO:0007669"/>
    <property type="project" value="TreeGrafter"/>
</dbReference>
<feature type="domain" description="GINS subunit" evidence="10">
    <location>
        <begin position="134"/>
        <end position="221"/>
    </location>
</feature>
<dbReference type="Gene3D" id="3.40.5.50">
    <property type="match status" value="1"/>
</dbReference>
<evidence type="ECO:0000256" key="1">
    <source>
        <dbReference type="ARBA" id="ARBA00004123"/>
    </source>
</evidence>
<dbReference type="InterPro" id="IPR007257">
    <property type="entry name" value="GINS_Psf2"/>
</dbReference>
<comment type="similarity">
    <text evidence="2 8">Belongs to the GINS2/PSF2 family.</text>
</comment>
<keyword evidence="5" id="KW-0159">Chromosome partition</keyword>
<dbReference type="GO" id="GO:0007059">
    <property type="term" value="P:chromosome segregation"/>
    <property type="evidence" value="ECO:0007669"/>
    <property type="project" value="UniProtKB-KW"/>
</dbReference>
<evidence type="ECO:0000256" key="7">
    <source>
        <dbReference type="ARBA" id="ARBA00025163"/>
    </source>
</evidence>
<organism evidence="12 13">
    <name type="scientific">Meristemomyces frigidus</name>
    <dbReference type="NCBI Taxonomy" id="1508187"/>
    <lineage>
        <taxon>Eukaryota</taxon>
        <taxon>Fungi</taxon>
        <taxon>Dikarya</taxon>
        <taxon>Ascomycota</taxon>
        <taxon>Pezizomycotina</taxon>
        <taxon>Dothideomycetes</taxon>
        <taxon>Dothideomycetidae</taxon>
        <taxon>Mycosphaerellales</taxon>
        <taxon>Teratosphaeriaceae</taxon>
        <taxon>Meristemomyces</taxon>
    </lineage>
</organism>
<evidence type="ECO:0000256" key="8">
    <source>
        <dbReference type="PIRNR" id="PIRNR028998"/>
    </source>
</evidence>
<evidence type="ECO:0000256" key="2">
    <source>
        <dbReference type="ARBA" id="ARBA00010565"/>
    </source>
</evidence>
<proteinExistence type="inferred from homology"/>